<dbReference type="Proteomes" id="UP000199147">
    <property type="component" value="Unassembled WGS sequence"/>
</dbReference>
<keyword evidence="2" id="KW-1185">Reference proteome</keyword>
<protein>
    <submittedName>
        <fullName evidence="1">Uncharacterized protein</fullName>
    </submittedName>
</protein>
<proteinExistence type="predicted"/>
<sequence length="384" mass="42646">MAPEPLFDDGPHHDGPALYTEPHFAFLNRASDPMWAQVRDVIEQWYADYPDPDGDLRARFRDVSIRQHAPAWWELYIYTLFRRLGYAPTVHPEIPGTTRHPDLLLTKDGSRVYIECVVLFEDGSRQSTDSESWVKDCIDAAKNPDFVVGVRFEHFGKLRPKQSQVTRHIEGWLATLDYDSVSAASRAGESHYPSKNFDFADSRVRLTAIPVHPDRRGNDVGRIGFGPANGAFAVQSVGEIRDILKGKAKQCRAVDAPLIVAILNWSMFARLNEVNRALFGSAVVQSGRDTTQLVQGTDGYWHPGPPPRGSVVSAVLFGESVSHSRVAAGLPRLWRNPWAQRPLQDDLPFEAHAADPDTGEVVVTAHETIPASTVFGLSAGWPHA</sequence>
<dbReference type="RefSeq" id="WP_005086318.1">
    <property type="nucleotide sequence ID" value="NZ_CWKH01000003.1"/>
</dbReference>
<organism evidence="1 2">
    <name type="scientific">Mycolicibacterium neworleansense</name>
    <dbReference type="NCBI Taxonomy" id="146018"/>
    <lineage>
        <taxon>Bacteria</taxon>
        <taxon>Bacillati</taxon>
        <taxon>Actinomycetota</taxon>
        <taxon>Actinomycetes</taxon>
        <taxon>Mycobacteriales</taxon>
        <taxon>Mycobacteriaceae</taxon>
        <taxon>Mycolicibacterium</taxon>
    </lineage>
</organism>
<evidence type="ECO:0000313" key="1">
    <source>
        <dbReference type="EMBL" id="CRZ18868.1"/>
    </source>
</evidence>
<evidence type="ECO:0000313" key="2">
    <source>
        <dbReference type="Proteomes" id="UP000199147"/>
    </source>
</evidence>
<accession>A0A0H5RY66</accession>
<dbReference type="AlphaFoldDB" id="A0A0H5RY66"/>
<gene>
    <name evidence="1" type="ORF">BN2156_05781</name>
</gene>
<dbReference type="OrthoDB" id="5288829at2"/>
<name>A0A0H5RY66_9MYCO</name>
<dbReference type="EMBL" id="CWKH01000003">
    <property type="protein sequence ID" value="CRZ18868.1"/>
    <property type="molecule type" value="Genomic_DNA"/>
</dbReference>
<reference evidence="2" key="1">
    <citation type="submission" date="2015-07" db="EMBL/GenBank/DDBJ databases">
        <authorList>
            <person name="Urmite Genomes"/>
        </authorList>
    </citation>
    <scope>NUCLEOTIDE SEQUENCE [LARGE SCALE GENOMIC DNA]</scope>
    <source>
        <strain evidence="2">type strain: ATCC 49404</strain>
    </source>
</reference>